<keyword evidence="3" id="KW-1185">Reference proteome</keyword>
<accession>A0AAV7RXB9</accession>
<dbReference type="EMBL" id="JANPWB010000009">
    <property type="protein sequence ID" value="KAJ1157439.1"/>
    <property type="molecule type" value="Genomic_DNA"/>
</dbReference>
<feature type="compositionally biased region" description="Pro residues" evidence="1">
    <location>
        <begin position="1"/>
        <end position="10"/>
    </location>
</feature>
<gene>
    <name evidence="2" type="ORF">NDU88_010151</name>
</gene>
<organism evidence="2 3">
    <name type="scientific">Pleurodeles waltl</name>
    <name type="common">Iberian ribbed newt</name>
    <dbReference type="NCBI Taxonomy" id="8319"/>
    <lineage>
        <taxon>Eukaryota</taxon>
        <taxon>Metazoa</taxon>
        <taxon>Chordata</taxon>
        <taxon>Craniata</taxon>
        <taxon>Vertebrata</taxon>
        <taxon>Euteleostomi</taxon>
        <taxon>Amphibia</taxon>
        <taxon>Batrachia</taxon>
        <taxon>Caudata</taxon>
        <taxon>Salamandroidea</taxon>
        <taxon>Salamandridae</taxon>
        <taxon>Pleurodelinae</taxon>
        <taxon>Pleurodeles</taxon>
    </lineage>
</organism>
<evidence type="ECO:0000313" key="2">
    <source>
        <dbReference type="EMBL" id="KAJ1157439.1"/>
    </source>
</evidence>
<feature type="region of interest" description="Disordered" evidence="1">
    <location>
        <begin position="1"/>
        <end position="70"/>
    </location>
</feature>
<dbReference type="Proteomes" id="UP001066276">
    <property type="component" value="Chromosome 5"/>
</dbReference>
<evidence type="ECO:0000313" key="3">
    <source>
        <dbReference type="Proteomes" id="UP001066276"/>
    </source>
</evidence>
<reference evidence="2" key="1">
    <citation type="journal article" date="2022" name="bioRxiv">
        <title>Sequencing and chromosome-scale assembly of the giantPleurodeles waltlgenome.</title>
        <authorList>
            <person name="Brown T."/>
            <person name="Elewa A."/>
            <person name="Iarovenko S."/>
            <person name="Subramanian E."/>
            <person name="Araus A.J."/>
            <person name="Petzold A."/>
            <person name="Susuki M."/>
            <person name="Suzuki K.-i.T."/>
            <person name="Hayashi T."/>
            <person name="Toyoda A."/>
            <person name="Oliveira C."/>
            <person name="Osipova E."/>
            <person name="Leigh N.D."/>
            <person name="Simon A."/>
            <person name="Yun M.H."/>
        </authorList>
    </citation>
    <scope>NUCLEOTIDE SEQUENCE</scope>
    <source>
        <strain evidence="2">20211129_DDA</strain>
        <tissue evidence="2">Liver</tissue>
    </source>
</reference>
<comment type="caution">
    <text evidence="2">The sequence shown here is derived from an EMBL/GenBank/DDBJ whole genome shotgun (WGS) entry which is preliminary data.</text>
</comment>
<name>A0AAV7RXB9_PLEWA</name>
<proteinExistence type="predicted"/>
<evidence type="ECO:0000256" key="1">
    <source>
        <dbReference type="SAM" id="MobiDB-lite"/>
    </source>
</evidence>
<sequence>MGPQPAPLLPPSKQATGDPPGLRRHHQDGEAQQPRRMPPGSRAPQIICVLPARPNPGPQLHRGAAARQDR</sequence>
<protein>
    <submittedName>
        <fullName evidence="2">Uncharacterized protein</fullName>
    </submittedName>
</protein>
<dbReference type="AlphaFoldDB" id="A0AAV7RXB9"/>